<dbReference type="Gene3D" id="4.10.240.10">
    <property type="entry name" value="Zn(2)-C6 fungal-type DNA-binding domain"/>
    <property type="match status" value="1"/>
</dbReference>
<dbReference type="Proteomes" id="UP000030706">
    <property type="component" value="Unassembled WGS sequence"/>
</dbReference>
<dbReference type="GO" id="GO:0000981">
    <property type="term" value="F:DNA-binding transcription factor activity, RNA polymerase II-specific"/>
    <property type="evidence" value="ECO:0007669"/>
    <property type="project" value="InterPro"/>
</dbReference>
<evidence type="ECO:0000259" key="3">
    <source>
        <dbReference type="PROSITE" id="PS50048"/>
    </source>
</evidence>
<dbReference type="HOGENOM" id="CLU_401120_0_0_1"/>
<accession>A0A074X099</accession>
<dbReference type="PANTHER" id="PTHR47655">
    <property type="entry name" value="QUINIC ACID UTILIZATION ACTIVATOR"/>
    <property type="match status" value="1"/>
</dbReference>
<gene>
    <name evidence="4" type="ORF">M438DRAFT_378612</name>
</gene>
<dbReference type="AlphaFoldDB" id="A0A074X099"/>
<dbReference type="InterPro" id="IPR036864">
    <property type="entry name" value="Zn2-C6_fun-type_DNA-bd_sf"/>
</dbReference>
<keyword evidence="2" id="KW-0539">Nucleus</keyword>
<keyword evidence="5" id="KW-1185">Reference proteome</keyword>
<protein>
    <recommendedName>
        <fullName evidence="3">Zn(2)-C6 fungal-type domain-containing protein</fullName>
    </recommendedName>
</protein>
<evidence type="ECO:0000313" key="5">
    <source>
        <dbReference type="Proteomes" id="UP000030706"/>
    </source>
</evidence>
<sequence length="719" mass="79359">MSQAAVDIPRKRQRVTQACHRCRSKKYKCNSVRPACSTCIASNSECSYGTAVKRRGLQSGYVRAIEILWGLVFKKIAGSQDGVNKLLVELSVVINQTPVDSNGNDNADDLLKYWRSSGVPSAIESLLDGEVINSPRLQTAVPEDTDANVDLSLASLQAWPLPQSTRFPGTTPSAASPPPLPESLQQLMSPTVVGVLDSTYSLETPISRHQTHGENSLSDWSPLPSDWHDLIQIYLTVEHSWLPILERHALFRIAYTYQDHCDPRKCLDDRRRGEFSSLWAVLALGEVHSYGISSSRVVQFRSISQYFLSKDPMHEDYLDYAQALLLESTLHLGRSNLVLAKSALAQAFVLSSAVEGQDLSAKVAFQKQLHLTLSGCFVVDTLLSFTMGTRPQMTSDDLPSSSPCDESGSDEWEPFVNKFGKLPSSRSSGVSTLAAPSRVSSTFNYLVKLLCILNAAMREQTSKVVLTASIEAWCINTPAHLNIAESSSSYTTKNCLPPQLHLKALRVAASFLGTSRSIRDQTYVLNNDTQQRLRKDMGSVVVHMSQTFGVKSLPASLSVLIPLLEAHHFWPNEPRQSNVSNTITEYKSLWGWNNALCFDDSGLPPTLVTQGLSDGVPHRESLNHLIPTADTDNTSGRQSGHISTSNIVTHEQPDTTEVDVPAQALRNDTDISQDDILLGNTPDQLRDYLALLQENESANNDQNFMQSLGFFDNFDYTDL</sequence>
<name>A0A074X099_AURPU</name>
<dbReference type="SUPFAM" id="SSF57701">
    <property type="entry name" value="Zn2/Cys6 DNA-binding domain"/>
    <property type="match status" value="1"/>
</dbReference>
<dbReference type="SMART" id="SM00066">
    <property type="entry name" value="GAL4"/>
    <property type="match status" value="1"/>
</dbReference>
<evidence type="ECO:0000313" key="4">
    <source>
        <dbReference type="EMBL" id="KEQ78843.1"/>
    </source>
</evidence>
<dbReference type="GO" id="GO:0045944">
    <property type="term" value="P:positive regulation of transcription by RNA polymerase II"/>
    <property type="evidence" value="ECO:0007669"/>
    <property type="project" value="TreeGrafter"/>
</dbReference>
<dbReference type="STRING" id="1043002.A0A074X099"/>
<dbReference type="OrthoDB" id="3364175at2759"/>
<dbReference type="CDD" id="cd00067">
    <property type="entry name" value="GAL4"/>
    <property type="match status" value="1"/>
</dbReference>
<dbReference type="GO" id="GO:0006351">
    <property type="term" value="P:DNA-templated transcription"/>
    <property type="evidence" value="ECO:0007669"/>
    <property type="project" value="InterPro"/>
</dbReference>
<dbReference type="Pfam" id="PF04082">
    <property type="entry name" value="Fungal_trans"/>
    <property type="match status" value="1"/>
</dbReference>
<evidence type="ECO:0000256" key="1">
    <source>
        <dbReference type="ARBA" id="ARBA00022723"/>
    </source>
</evidence>
<dbReference type="EMBL" id="KL585013">
    <property type="protein sequence ID" value="KEQ78843.1"/>
    <property type="molecule type" value="Genomic_DNA"/>
</dbReference>
<dbReference type="RefSeq" id="XP_029755030.1">
    <property type="nucleotide sequence ID" value="XM_029908834.1"/>
</dbReference>
<dbReference type="GeneID" id="40751140"/>
<dbReference type="InterPro" id="IPR007219">
    <property type="entry name" value="XnlR_reg_dom"/>
</dbReference>
<feature type="domain" description="Zn(2)-C6 fungal-type" evidence="3">
    <location>
        <begin position="18"/>
        <end position="48"/>
    </location>
</feature>
<dbReference type="GO" id="GO:0008270">
    <property type="term" value="F:zinc ion binding"/>
    <property type="evidence" value="ECO:0007669"/>
    <property type="project" value="InterPro"/>
</dbReference>
<dbReference type="InterPro" id="IPR052783">
    <property type="entry name" value="Metabolic/Drug-Res_Regulator"/>
</dbReference>
<dbReference type="GO" id="GO:0003677">
    <property type="term" value="F:DNA binding"/>
    <property type="evidence" value="ECO:0007669"/>
    <property type="project" value="InterPro"/>
</dbReference>
<dbReference type="PANTHER" id="PTHR47655:SF2">
    <property type="entry name" value="QUINIC ACID UTILIZATION ACTIVATOR"/>
    <property type="match status" value="1"/>
</dbReference>
<dbReference type="PROSITE" id="PS50048">
    <property type="entry name" value="ZN2_CY6_FUNGAL_2"/>
    <property type="match status" value="1"/>
</dbReference>
<reference evidence="4 5" key="1">
    <citation type="journal article" date="2014" name="BMC Genomics">
        <title>Genome sequencing of four Aureobasidium pullulans varieties: biotechnological potential, stress tolerance, and description of new species.</title>
        <authorList>
            <person name="Gostin Ar C."/>
            <person name="Ohm R.A."/>
            <person name="Kogej T."/>
            <person name="Sonjak S."/>
            <person name="Turk M."/>
            <person name="Zajc J."/>
            <person name="Zalar P."/>
            <person name="Grube M."/>
            <person name="Sun H."/>
            <person name="Han J."/>
            <person name="Sharma A."/>
            <person name="Chiniquy J."/>
            <person name="Ngan C.Y."/>
            <person name="Lipzen A."/>
            <person name="Barry K."/>
            <person name="Grigoriev I.V."/>
            <person name="Gunde-Cimerman N."/>
        </authorList>
    </citation>
    <scope>NUCLEOTIDE SEQUENCE [LARGE SCALE GENOMIC DNA]</scope>
    <source>
        <strain evidence="4 5">EXF-150</strain>
    </source>
</reference>
<dbReference type="Pfam" id="PF00172">
    <property type="entry name" value="Zn_clus"/>
    <property type="match status" value="1"/>
</dbReference>
<keyword evidence="1" id="KW-0479">Metal-binding</keyword>
<evidence type="ECO:0000256" key="2">
    <source>
        <dbReference type="ARBA" id="ARBA00023242"/>
    </source>
</evidence>
<organism evidence="4 5">
    <name type="scientific">Aureobasidium pullulans EXF-150</name>
    <dbReference type="NCBI Taxonomy" id="1043002"/>
    <lineage>
        <taxon>Eukaryota</taxon>
        <taxon>Fungi</taxon>
        <taxon>Dikarya</taxon>
        <taxon>Ascomycota</taxon>
        <taxon>Pezizomycotina</taxon>
        <taxon>Dothideomycetes</taxon>
        <taxon>Dothideomycetidae</taxon>
        <taxon>Dothideales</taxon>
        <taxon>Saccotheciaceae</taxon>
        <taxon>Aureobasidium</taxon>
    </lineage>
</organism>
<dbReference type="PROSITE" id="PS00463">
    <property type="entry name" value="ZN2_CY6_FUNGAL_1"/>
    <property type="match status" value="1"/>
</dbReference>
<dbReference type="InterPro" id="IPR001138">
    <property type="entry name" value="Zn2Cys6_DnaBD"/>
</dbReference>
<proteinExistence type="predicted"/>
<dbReference type="CDD" id="cd12148">
    <property type="entry name" value="fungal_TF_MHR"/>
    <property type="match status" value="1"/>
</dbReference>